<dbReference type="STRING" id="1427518.XSR1_550026"/>
<dbReference type="RefSeq" id="WP_038240763.1">
    <property type="nucleotide sequence ID" value="NZ_CAWLWS010000116.1"/>
</dbReference>
<dbReference type="GeneID" id="97124150"/>
<protein>
    <submittedName>
        <fullName evidence="1">Uncharacterized protein</fullName>
    </submittedName>
</protein>
<keyword evidence="2" id="KW-1185">Reference proteome</keyword>
<dbReference type="OrthoDB" id="6447207at2"/>
<proteinExistence type="predicted"/>
<reference evidence="1" key="1">
    <citation type="submission" date="2013-11" db="EMBL/GenBank/DDBJ databases">
        <title>Draft genome sequence and annotation of the entomopathogenic bacteria, Xenorhabdus cabanillasi strain JM26 and Xenorhabdus szentirmai strain DSM 16338.</title>
        <authorList>
            <person name="Gualtieri M."/>
            <person name="Ogier J.C."/>
            <person name="Pages S."/>
            <person name="Givaudan A."/>
            <person name="Gaudriault S."/>
        </authorList>
    </citation>
    <scope>NUCLEOTIDE SEQUENCE [LARGE SCALE GENOMIC DNA]</scope>
    <source>
        <strain evidence="1">DSM 16338</strain>
    </source>
</reference>
<organism evidence="1 2">
    <name type="scientific">Xenorhabdus szentirmaii DSM 16338</name>
    <dbReference type="NCBI Taxonomy" id="1427518"/>
    <lineage>
        <taxon>Bacteria</taxon>
        <taxon>Pseudomonadati</taxon>
        <taxon>Pseudomonadota</taxon>
        <taxon>Gammaproteobacteria</taxon>
        <taxon>Enterobacterales</taxon>
        <taxon>Morganellaceae</taxon>
        <taxon>Xenorhabdus</taxon>
    </lineage>
</organism>
<sequence length="81" mass="9313">MKKRLNTQAITYTAEIELTGFILYGNSDFRASGRIYHDVHQRWFDGAEIITSPVENIHSFNSDGFIQTRNSVYKLRTSNNG</sequence>
<comment type="caution">
    <text evidence="1">The sequence shown here is derived from an EMBL/GenBank/DDBJ whole genome shotgun (WGS) entry which is preliminary data.</text>
</comment>
<gene>
    <name evidence="1" type="ORF">XSR1_550026</name>
</gene>
<dbReference type="AlphaFoldDB" id="W1J5Y2"/>
<dbReference type="EMBL" id="CBXF010000116">
    <property type="protein sequence ID" value="CDL84875.1"/>
    <property type="molecule type" value="Genomic_DNA"/>
</dbReference>
<evidence type="ECO:0000313" key="2">
    <source>
        <dbReference type="Proteomes" id="UP000019202"/>
    </source>
</evidence>
<evidence type="ECO:0000313" key="1">
    <source>
        <dbReference type="EMBL" id="CDL84875.1"/>
    </source>
</evidence>
<dbReference type="Proteomes" id="UP000019202">
    <property type="component" value="Unassembled WGS sequence"/>
</dbReference>
<accession>W1J5Y2</accession>
<name>W1J5Y2_9GAMM</name>